<gene>
    <name evidence="1" type="ORF">AXF42_Ash021615</name>
</gene>
<accession>A0A2H9ZUD4</accession>
<protein>
    <submittedName>
        <fullName evidence="1">Uncharacterized protein</fullName>
    </submittedName>
</protein>
<dbReference type="EMBL" id="KZ453763">
    <property type="protein sequence ID" value="PKA46905.1"/>
    <property type="molecule type" value="Genomic_DNA"/>
</dbReference>
<sequence length="74" mass="8251">MDIQISHCPKNIATNLTTIGVFKCINKALILAKFLGFPPSAQIGKEMTRCIALVEKLSAEQRPKKFNTNSIKYI</sequence>
<dbReference type="Proteomes" id="UP000236161">
    <property type="component" value="Unassembled WGS sequence"/>
</dbReference>
<proteinExistence type="predicted"/>
<reference evidence="1 2" key="1">
    <citation type="journal article" date="2017" name="Nature">
        <title>The Apostasia genome and the evolution of orchids.</title>
        <authorList>
            <person name="Zhang G.Q."/>
            <person name="Liu K.W."/>
            <person name="Li Z."/>
            <person name="Lohaus R."/>
            <person name="Hsiao Y.Y."/>
            <person name="Niu S.C."/>
            <person name="Wang J.Y."/>
            <person name="Lin Y.C."/>
            <person name="Xu Q."/>
            <person name="Chen L.J."/>
            <person name="Yoshida K."/>
            <person name="Fujiwara S."/>
            <person name="Wang Z.W."/>
            <person name="Zhang Y.Q."/>
            <person name="Mitsuda N."/>
            <person name="Wang M."/>
            <person name="Liu G.H."/>
            <person name="Pecoraro L."/>
            <person name="Huang H.X."/>
            <person name="Xiao X.J."/>
            <person name="Lin M."/>
            <person name="Wu X.Y."/>
            <person name="Wu W.L."/>
            <person name="Chen Y.Y."/>
            <person name="Chang S.B."/>
            <person name="Sakamoto S."/>
            <person name="Ohme-Takagi M."/>
            <person name="Yagi M."/>
            <person name="Zeng S.J."/>
            <person name="Shen C.Y."/>
            <person name="Yeh C.M."/>
            <person name="Luo Y.B."/>
            <person name="Tsai W.C."/>
            <person name="Van de Peer Y."/>
            <person name="Liu Z.J."/>
        </authorList>
    </citation>
    <scope>NUCLEOTIDE SEQUENCE [LARGE SCALE GENOMIC DNA]</scope>
    <source>
        <strain evidence="2">cv. Shenzhen</strain>
        <tissue evidence="1">Stem</tissue>
    </source>
</reference>
<evidence type="ECO:0000313" key="2">
    <source>
        <dbReference type="Proteomes" id="UP000236161"/>
    </source>
</evidence>
<keyword evidence="2" id="KW-1185">Reference proteome</keyword>
<dbReference type="AlphaFoldDB" id="A0A2H9ZUD4"/>
<evidence type="ECO:0000313" key="1">
    <source>
        <dbReference type="EMBL" id="PKA46905.1"/>
    </source>
</evidence>
<name>A0A2H9ZUD4_9ASPA</name>
<organism evidence="1 2">
    <name type="scientific">Apostasia shenzhenica</name>
    <dbReference type="NCBI Taxonomy" id="1088818"/>
    <lineage>
        <taxon>Eukaryota</taxon>
        <taxon>Viridiplantae</taxon>
        <taxon>Streptophyta</taxon>
        <taxon>Embryophyta</taxon>
        <taxon>Tracheophyta</taxon>
        <taxon>Spermatophyta</taxon>
        <taxon>Magnoliopsida</taxon>
        <taxon>Liliopsida</taxon>
        <taxon>Asparagales</taxon>
        <taxon>Orchidaceae</taxon>
        <taxon>Apostasioideae</taxon>
        <taxon>Apostasia</taxon>
    </lineage>
</organism>